<dbReference type="Pfam" id="PF12833">
    <property type="entry name" value="HTH_18"/>
    <property type="match status" value="1"/>
</dbReference>
<evidence type="ECO:0000256" key="3">
    <source>
        <dbReference type="ARBA" id="ARBA00023163"/>
    </source>
</evidence>
<dbReference type="GO" id="GO:0003700">
    <property type="term" value="F:DNA-binding transcription factor activity"/>
    <property type="evidence" value="ECO:0007669"/>
    <property type="project" value="InterPro"/>
</dbReference>
<dbReference type="EMBL" id="CP157485">
    <property type="protein sequence ID" value="XBO46366.1"/>
    <property type="molecule type" value="Genomic_DNA"/>
</dbReference>
<sequence>MKHVSILIPETAVIEAIADPRYLFTAVNEFLEASGKRPLFKVELVGMTKEVRLNNSLFSVHADKLLHEVEQTDLIFVPAISGHVAYAIEANQALLPWIIKQHAKGAEVASLCMGAFLLAATGLLDGRKCSTHWLFANQFREIFPKVELVDGSIITDAQGLYSSGGANSYWNLLLYLVEKHTDRDTAILAAKYFAIDIDRESQLAFMMFQGQKGHEDEKIRKAQEFIDGNYQERITVDQLADMLALGRRSFERRFKSATKNTVIEYIQRVKIEAAKRSFESSRKNITEVMFDVGYTDTKSFRDVFKKITGLTPIEYRNKYHKAIPVLQV</sequence>
<dbReference type="SUPFAM" id="SSF46689">
    <property type="entry name" value="Homeodomain-like"/>
    <property type="match status" value="2"/>
</dbReference>
<dbReference type="CDD" id="cd03138">
    <property type="entry name" value="GATase1_AraC_2"/>
    <property type="match status" value="1"/>
</dbReference>
<reference evidence="5" key="1">
    <citation type="submission" date="2024-05" db="EMBL/GenBank/DDBJ databases">
        <authorList>
            <person name="Kim S."/>
            <person name="Heo J."/>
            <person name="Choi H."/>
            <person name="Choi Y."/>
            <person name="Kwon S.-W."/>
            <person name="Kim Y."/>
        </authorList>
    </citation>
    <scope>NUCLEOTIDE SEQUENCE</scope>
    <source>
        <strain evidence="5">KACC 23697</strain>
    </source>
</reference>
<protein>
    <submittedName>
        <fullName evidence="5">Helix-turn-helix domain-containing protein</fullName>
    </submittedName>
</protein>
<dbReference type="PANTHER" id="PTHR43130:SF3">
    <property type="entry name" value="HTH-TYPE TRANSCRIPTIONAL REGULATOR RV1931C"/>
    <property type="match status" value="1"/>
</dbReference>
<dbReference type="GO" id="GO:0043565">
    <property type="term" value="F:sequence-specific DNA binding"/>
    <property type="evidence" value="ECO:0007669"/>
    <property type="project" value="InterPro"/>
</dbReference>
<keyword evidence="1" id="KW-0805">Transcription regulation</keyword>
<dbReference type="InterPro" id="IPR009057">
    <property type="entry name" value="Homeodomain-like_sf"/>
</dbReference>
<dbReference type="AlphaFoldDB" id="A0AAU7K132"/>
<evidence type="ECO:0000256" key="2">
    <source>
        <dbReference type="ARBA" id="ARBA00023125"/>
    </source>
</evidence>
<dbReference type="PROSITE" id="PS01124">
    <property type="entry name" value="HTH_ARAC_FAMILY_2"/>
    <property type="match status" value="1"/>
</dbReference>
<dbReference type="PRINTS" id="PR00032">
    <property type="entry name" value="HTHARAC"/>
</dbReference>
<dbReference type="Pfam" id="PF01965">
    <property type="entry name" value="DJ-1_PfpI"/>
    <property type="match status" value="1"/>
</dbReference>
<organism evidence="5">
    <name type="scientific">Pedobacter sp. KACC 23697</name>
    <dbReference type="NCBI Taxonomy" id="3149230"/>
    <lineage>
        <taxon>Bacteria</taxon>
        <taxon>Pseudomonadati</taxon>
        <taxon>Bacteroidota</taxon>
        <taxon>Sphingobacteriia</taxon>
        <taxon>Sphingobacteriales</taxon>
        <taxon>Sphingobacteriaceae</taxon>
        <taxon>Pedobacter</taxon>
    </lineage>
</organism>
<dbReference type="SUPFAM" id="SSF52317">
    <property type="entry name" value="Class I glutamine amidotransferase-like"/>
    <property type="match status" value="1"/>
</dbReference>
<dbReference type="InterPro" id="IPR029062">
    <property type="entry name" value="Class_I_gatase-like"/>
</dbReference>
<evidence type="ECO:0000256" key="1">
    <source>
        <dbReference type="ARBA" id="ARBA00023015"/>
    </source>
</evidence>
<keyword evidence="3" id="KW-0804">Transcription</keyword>
<dbReference type="InterPro" id="IPR052158">
    <property type="entry name" value="INH-QAR"/>
</dbReference>
<dbReference type="SMART" id="SM00342">
    <property type="entry name" value="HTH_ARAC"/>
    <property type="match status" value="1"/>
</dbReference>
<keyword evidence="2" id="KW-0238">DNA-binding</keyword>
<gene>
    <name evidence="5" type="ORF">ABEG20_13820</name>
</gene>
<evidence type="ECO:0000313" key="5">
    <source>
        <dbReference type="EMBL" id="XBO46366.1"/>
    </source>
</evidence>
<proteinExistence type="predicted"/>
<dbReference type="RefSeq" id="WP_406823916.1">
    <property type="nucleotide sequence ID" value="NZ_CP157485.1"/>
</dbReference>
<feature type="domain" description="HTH araC/xylS-type" evidence="4">
    <location>
        <begin position="220"/>
        <end position="318"/>
    </location>
</feature>
<dbReference type="Gene3D" id="3.40.50.880">
    <property type="match status" value="1"/>
</dbReference>
<evidence type="ECO:0000259" key="4">
    <source>
        <dbReference type="PROSITE" id="PS01124"/>
    </source>
</evidence>
<dbReference type="InterPro" id="IPR020449">
    <property type="entry name" value="Tscrpt_reg_AraC-type_HTH"/>
</dbReference>
<dbReference type="PANTHER" id="PTHR43130">
    <property type="entry name" value="ARAC-FAMILY TRANSCRIPTIONAL REGULATOR"/>
    <property type="match status" value="1"/>
</dbReference>
<name>A0AAU7K132_9SPHI</name>
<dbReference type="Gene3D" id="1.10.10.60">
    <property type="entry name" value="Homeodomain-like"/>
    <property type="match status" value="2"/>
</dbReference>
<dbReference type="InterPro" id="IPR018060">
    <property type="entry name" value="HTH_AraC"/>
</dbReference>
<dbReference type="InterPro" id="IPR002818">
    <property type="entry name" value="DJ-1/PfpI"/>
</dbReference>
<accession>A0AAU7K132</accession>